<name>A0A0H5QSY4_9EUKA</name>
<evidence type="ECO:0000313" key="1">
    <source>
        <dbReference type="EMBL" id="CRZ05065.1"/>
    </source>
</evidence>
<reference evidence="1" key="1">
    <citation type="submission" date="2015-04" db="EMBL/GenBank/DDBJ databases">
        <title>The genome sequence of the plant pathogenic Rhizarian Plasmodiophora brassicae reveals insights in its biotrophic life cycle and the origin of chitin synthesis.</title>
        <authorList>
            <person name="Schwelm A."/>
            <person name="Fogelqvist J."/>
            <person name="Knaust A."/>
            <person name="Julke S."/>
            <person name="Lilja T."/>
            <person name="Dhandapani V."/>
            <person name="Bonilla-Rosso G."/>
            <person name="Karlsson M."/>
            <person name="Shevchenko A."/>
            <person name="Choi S.R."/>
            <person name="Kim H.G."/>
            <person name="Park J.Y."/>
            <person name="Lim Y.P."/>
            <person name="Ludwig-Muller J."/>
            <person name="Dixelius C."/>
        </authorList>
    </citation>
    <scope>NUCLEOTIDE SEQUENCE</scope>
    <source>
        <tissue evidence="1">Potato root galls</tissue>
    </source>
</reference>
<organism evidence="1">
    <name type="scientific">Spongospora subterranea</name>
    <dbReference type="NCBI Taxonomy" id="70186"/>
    <lineage>
        <taxon>Eukaryota</taxon>
        <taxon>Sar</taxon>
        <taxon>Rhizaria</taxon>
        <taxon>Endomyxa</taxon>
        <taxon>Phytomyxea</taxon>
        <taxon>Plasmodiophorida</taxon>
        <taxon>Plasmodiophoridae</taxon>
        <taxon>Spongospora</taxon>
    </lineage>
</organism>
<proteinExistence type="predicted"/>
<dbReference type="EMBL" id="HACM01004623">
    <property type="protein sequence ID" value="CRZ05065.1"/>
    <property type="molecule type" value="Transcribed_RNA"/>
</dbReference>
<sequence>MKTHHLACTNWLYNSCTRRVSMMMGNWSPSLGNLFAIHNSSICVIKASYRYDIIKPAFVEQIKIACATLRASDAIQFATDFIVPCSSQFASTFNHEVIHISIIWCLFSIANEENVVRCIGSRLSMISCC</sequence>
<dbReference type="AlphaFoldDB" id="A0A0H5QSY4"/>
<accession>A0A0H5QSY4</accession>
<protein>
    <submittedName>
        <fullName evidence="1">Uncharacterized protein</fullName>
    </submittedName>
</protein>